<organism evidence="6 7">
    <name type="scientific">Fervidobacterium pennivorans</name>
    <dbReference type="NCBI Taxonomy" id="93466"/>
    <lineage>
        <taxon>Bacteria</taxon>
        <taxon>Thermotogati</taxon>
        <taxon>Thermotogota</taxon>
        <taxon>Thermotogae</taxon>
        <taxon>Thermotogales</taxon>
        <taxon>Fervidobacteriaceae</taxon>
        <taxon>Fervidobacterium</taxon>
    </lineage>
</organism>
<sequence length="107" mass="12463">MLFTFTNKSAKQIISTVEKITEINLCENKILSGTFYTICNTWLRTYANEIDISPNYTIFDQHDAKEYMKLLSLNKNIEAFYTDYYLAHESILYSLYSDSINTCTPLS</sequence>
<dbReference type="GO" id="GO:0016787">
    <property type="term" value="F:hydrolase activity"/>
    <property type="evidence" value="ECO:0007669"/>
    <property type="project" value="UniProtKB-KW"/>
</dbReference>
<feature type="domain" description="UvrD-like helicase ATP-binding" evidence="5">
    <location>
        <begin position="1"/>
        <end position="75"/>
    </location>
</feature>
<dbReference type="InterPro" id="IPR013986">
    <property type="entry name" value="DExx_box_DNA_helicase_dom_sf"/>
</dbReference>
<name>A0A172T2I6_FERPE</name>
<evidence type="ECO:0000259" key="5">
    <source>
        <dbReference type="Pfam" id="PF00580"/>
    </source>
</evidence>
<dbReference type="InterPro" id="IPR027417">
    <property type="entry name" value="P-loop_NTPase"/>
</dbReference>
<evidence type="ECO:0000256" key="2">
    <source>
        <dbReference type="ARBA" id="ARBA00022801"/>
    </source>
</evidence>
<dbReference type="AlphaFoldDB" id="A0A172T2I6"/>
<dbReference type="PATRIC" id="fig|93466.3.peg.809"/>
<protein>
    <recommendedName>
        <fullName evidence="5">UvrD-like helicase ATP-binding domain-containing protein</fullName>
    </recommendedName>
</protein>
<keyword evidence="2" id="KW-0378">Hydrolase</keyword>
<dbReference type="InterPro" id="IPR014016">
    <property type="entry name" value="UvrD-like_ATP-bd"/>
</dbReference>
<accession>A0A172T2I6</accession>
<evidence type="ECO:0000256" key="3">
    <source>
        <dbReference type="ARBA" id="ARBA00022806"/>
    </source>
</evidence>
<dbReference type="Proteomes" id="UP000077096">
    <property type="component" value="Chromosome"/>
</dbReference>
<reference evidence="6 7" key="1">
    <citation type="submission" date="2014-08" db="EMBL/GenBank/DDBJ databases">
        <title>Fervidobacterium pennivorans DYC genome.</title>
        <authorList>
            <person name="Wushke S."/>
        </authorList>
    </citation>
    <scope>NUCLEOTIDE SEQUENCE [LARGE SCALE GENOMIC DNA]</scope>
    <source>
        <strain evidence="6 7">DYC</strain>
    </source>
</reference>
<dbReference type="GO" id="GO:0004386">
    <property type="term" value="F:helicase activity"/>
    <property type="evidence" value="ECO:0007669"/>
    <property type="project" value="UniProtKB-KW"/>
</dbReference>
<dbReference type="GO" id="GO:0005524">
    <property type="term" value="F:ATP binding"/>
    <property type="evidence" value="ECO:0007669"/>
    <property type="project" value="UniProtKB-KW"/>
</dbReference>
<gene>
    <name evidence="6" type="ORF">JM64_03755</name>
</gene>
<dbReference type="Pfam" id="PF00580">
    <property type="entry name" value="UvrD-helicase"/>
    <property type="match status" value="1"/>
</dbReference>
<proteinExistence type="predicted"/>
<dbReference type="KEGG" id="fng:JM64_03755"/>
<dbReference type="Gene3D" id="1.10.10.160">
    <property type="match status" value="1"/>
</dbReference>
<keyword evidence="3" id="KW-0347">Helicase</keyword>
<evidence type="ECO:0000256" key="4">
    <source>
        <dbReference type="ARBA" id="ARBA00022840"/>
    </source>
</evidence>
<dbReference type="SUPFAM" id="SSF52540">
    <property type="entry name" value="P-loop containing nucleoside triphosphate hydrolases"/>
    <property type="match status" value="1"/>
</dbReference>
<keyword evidence="1" id="KW-0547">Nucleotide-binding</keyword>
<evidence type="ECO:0000313" key="7">
    <source>
        <dbReference type="Proteomes" id="UP000077096"/>
    </source>
</evidence>
<evidence type="ECO:0000256" key="1">
    <source>
        <dbReference type="ARBA" id="ARBA00022741"/>
    </source>
</evidence>
<dbReference type="Gene3D" id="3.40.50.300">
    <property type="entry name" value="P-loop containing nucleotide triphosphate hydrolases"/>
    <property type="match status" value="1"/>
</dbReference>
<evidence type="ECO:0000313" key="6">
    <source>
        <dbReference type="EMBL" id="ANE41197.1"/>
    </source>
</evidence>
<dbReference type="EMBL" id="CP011393">
    <property type="protein sequence ID" value="ANE41197.1"/>
    <property type="molecule type" value="Genomic_DNA"/>
</dbReference>
<keyword evidence="4" id="KW-0067">ATP-binding</keyword>